<dbReference type="EMBL" id="LOJF01000009">
    <property type="protein sequence ID" value="KUH58447.1"/>
    <property type="molecule type" value="Genomic_DNA"/>
</dbReference>
<dbReference type="Proteomes" id="UP000054078">
    <property type="component" value="Unassembled WGS sequence"/>
</dbReference>
<reference evidence="9 10" key="1">
    <citation type="submission" date="2015-12" db="EMBL/GenBank/DDBJ databases">
        <title>Draft Genome Sequence of Olsenella scatoligenes SK9K4T; a Producer of 3-Methylindole- (skatole) and 4-Methylphenol- (p-cresol) Isolated from Pig Feces.</title>
        <authorList>
            <person name="Li X."/>
            <person name="Borg B."/>
            <person name="Canibe N."/>
        </authorList>
    </citation>
    <scope>NUCLEOTIDE SEQUENCE [LARGE SCALE GENOMIC DNA]</scope>
    <source>
        <strain evidence="9 10">SK9K4</strain>
    </source>
</reference>
<keyword evidence="5" id="KW-0133">Cell shape</keyword>
<feature type="transmembrane region" description="Helical" evidence="8">
    <location>
        <begin position="102"/>
        <end position="125"/>
    </location>
</feature>
<name>A0A100YVH4_TRASO</name>
<evidence type="ECO:0000256" key="6">
    <source>
        <dbReference type="ARBA" id="ARBA00022989"/>
    </source>
</evidence>
<keyword evidence="3" id="KW-1003">Cell membrane</keyword>
<proteinExistence type="inferred from homology"/>
<evidence type="ECO:0000256" key="5">
    <source>
        <dbReference type="ARBA" id="ARBA00022960"/>
    </source>
</evidence>
<dbReference type="InterPro" id="IPR007227">
    <property type="entry name" value="Cell_shape_determining_MreD"/>
</dbReference>
<protein>
    <submittedName>
        <fullName evidence="9">Rod shape-determining protein MreD</fullName>
    </submittedName>
</protein>
<evidence type="ECO:0000256" key="7">
    <source>
        <dbReference type="ARBA" id="ARBA00023136"/>
    </source>
</evidence>
<dbReference type="STRING" id="1299998.AUL39_05465"/>
<dbReference type="GO" id="GO:0005886">
    <property type="term" value="C:plasma membrane"/>
    <property type="evidence" value="ECO:0007669"/>
    <property type="project" value="UniProtKB-SubCell"/>
</dbReference>
<comment type="caution">
    <text evidence="9">The sequence shown here is derived from an EMBL/GenBank/DDBJ whole genome shotgun (WGS) entry which is preliminary data.</text>
</comment>
<evidence type="ECO:0000313" key="10">
    <source>
        <dbReference type="Proteomes" id="UP000054078"/>
    </source>
</evidence>
<dbReference type="OrthoDB" id="3176916at2"/>
<evidence type="ECO:0000256" key="8">
    <source>
        <dbReference type="SAM" id="Phobius"/>
    </source>
</evidence>
<sequence length="187" mass="19437">MQVADKNRDRRGTLILAIVCAVCQLALAPNIGIGNGRANFALIFTACVAFNVGGKRGVLAGFFAGLFFDLSTTGPVGLMAGCCAAAAYLMGQEGRNRMAGEFGATVAEFSVATLVVSLIYHFAMLVVGQSSSLLDVLVLRTLPTALLTIIAFLPFAWFYSRSTGGGPSLSMGGRHRGGGSHLSTRGL</sequence>
<evidence type="ECO:0000313" key="9">
    <source>
        <dbReference type="EMBL" id="KUH58447.1"/>
    </source>
</evidence>
<dbReference type="AlphaFoldDB" id="A0A100YVH4"/>
<keyword evidence="10" id="KW-1185">Reference proteome</keyword>
<keyword evidence="6 8" id="KW-1133">Transmembrane helix</keyword>
<comment type="similarity">
    <text evidence="2">Belongs to the MreD family.</text>
</comment>
<evidence type="ECO:0000256" key="4">
    <source>
        <dbReference type="ARBA" id="ARBA00022692"/>
    </source>
</evidence>
<feature type="transmembrane region" description="Helical" evidence="8">
    <location>
        <begin position="66"/>
        <end position="90"/>
    </location>
</feature>
<comment type="subcellular location">
    <subcellularLocation>
        <location evidence="1">Cell membrane</location>
        <topology evidence="1">Multi-pass membrane protein</topology>
    </subcellularLocation>
</comment>
<dbReference type="NCBIfam" id="TIGR03426">
    <property type="entry name" value="shape_MreD"/>
    <property type="match status" value="1"/>
</dbReference>
<evidence type="ECO:0000256" key="2">
    <source>
        <dbReference type="ARBA" id="ARBA00007776"/>
    </source>
</evidence>
<feature type="transmembrane region" description="Helical" evidence="8">
    <location>
        <begin position="137"/>
        <end position="159"/>
    </location>
</feature>
<dbReference type="RefSeq" id="WP_059054504.1">
    <property type="nucleotide sequence ID" value="NZ_LOJF01000009.1"/>
</dbReference>
<feature type="transmembrane region" description="Helical" evidence="8">
    <location>
        <begin position="12"/>
        <end position="32"/>
    </location>
</feature>
<organism evidence="9 10">
    <name type="scientific">Tractidigestivibacter scatoligenes</name>
    <name type="common">Olsenella scatoligenes</name>
    <dbReference type="NCBI Taxonomy" id="1299998"/>
    <lineage>
        <taxon>Bacteria</taxon>
        <taxon>Bacillati</taxon>
        <taxon>Actinomycetota</taxon>
        <taxon>Coriobacteriia</taxon>
        <taxon>Coriobacteriales</taxon>
        <taxon>Atopobiaceae</taxon>
        <taxon>Tractidigestivibacter</taxon>
    </lineage>
</organism>
<evidence type="ECO:0000256" key="1">
    <source>
        <dbReference type="ARBA" id="ARBA00004651"/>
    </source>
</evidence>
<evidence type="ECO:0000256" key="3">
    <source>
        <dbReference type="ARBA" id="ARBA00022475"/>
    </source>
</evidence>
<keyword evidence="7 8" id="KW-0472">Membrane</keyword>
<keyword evidence="4 8" id="KW-0812">Transmembrane</keyword>
<dbReference type="GO" id="GO:0008360">
    <property type="term" value="P:regulation of cell shape"/>
    <property type="evidence" value="ECO:0007669"/>
    <property type="project" value="UniProtKB-KW"/>
</dbReference>
<gene>
    <name evidence="9" type="ORF">AUL39_05465</name>
</gene>
<accession>A0A100YVH4</accession>